<dbReference type="RefSeq" id="WP_063128460.1">
    <property type="nucleotide sequence ID" value="NZ_JBFAIH010000002.1"/>
</dbReference>
<gene>
    <name evidence="6" type="ORF">AB0H72_05180</name>
</gene>
<comment type="similarity">
    <text evidence="2">Belongs to the pterin-4-alpha-carbinolamine dehydratase family.</text>
</comment>
<evidence type="ECO:0000256" key="5">
    <source>
        <dbReference type="ARBA" id="ARBA00023239"/>
    </source>
</evidence>
<dbReference type="EC" id="4.2.1.96" evidence="3"/>
<accession>A0ABV3F2Z5</accession>
<keyword evidence="7" id="KW-1185">Reference proteome</keyword>
<sequence length="102" mass="11398">MAPRDEVLTAEQVSERLAALEGWRGDTSVVTKDFEVDYDTAIVIVAEIGKAAVDLEHRPDIDIRWDRLRVSMTTHTAGDVVTELDFLLIARIERIAGSYGVR</sequence>
<dbReference type="InterPro" id="IPR001533">
    <property type="entry name" value="Pterin_deHydtase"/>
</dbReference>
<proteinExistence type="inferred from homology"/>
<protein>
    <recommendedName>
        <fullName evidence="4">Putative pterin-4-alpha-carbinolamine dehydratase</fullName>
        <ecNumber evidence="3">4.2.1.96</ecNumber>
    </recommendedName>
</protein>
<dbReference type="Gene3D" id="3.30.1360.20">
    <property type="entry name" value="Transcriptional coactivator/pterin dehydratase"/>
    <property type="match status" value="1"/>
</dbReference>
<dbReference type="Pfam" id="PF01329">
    <property type="entry name" value="Pterin_4a"/>
    <property type="match status" value="1"/>
</dbReference>
<dbReference type="EMBL" id="JBFAIH010000002">
    <property type="protein sequence ID" value="MEV0362079.1"/>
    <property type="molecule type" value="Genomic_DNA"/>
</dbReference>
<name>A0ABV3F2Z5_9NOCA</name>
<dbReference type="InterPro" id="IPR036428">
    <property type="entry name" value="PCD_sf"/>
</dbReference>
<dbReference type="Proteomes" id="UP001551658">
    <property type="component" value="Unassembled WGS sequence"/>
</dbReference>
<evidence type="ECO:0000256" key="4">
    <source>
        <dbReference type="ARBA" id="ARBA00021735"/>
    </source>
</evidence>
<evidence type="ECO:0000256" key="1">
    <source>
        <dbReference type="ARBA" id="ARBA00001554"/>
    </source>
</evidence>
<evidence type="ECO:0000256" key="2">
    <source>
        <dbReference type="ARBA" id="ARBA00006472"/>
    </source>
</evidence>
<dbReference type="SUPFAM" id="SSF55248">
    <property type="entry name" value="PCD-like"/>
    <property type="match status" value="1"/>
</dbReference>
<comment type="catalytic activity">
    <reaction evidence="1">
        <text>(4aS,6R)-4a-hydroxy-L-erythro-5,6,7,8-tetrahydrobiopterin = (6R)-L-erythro-6,7-dihydrobiopterin + H2O</text>
        <dbReference type="Rhea" id="RHEA:11920"/>
        <dbReference type="ChEBI" id="CHEBI:15377"/>
        <dbReference type="ChEBI" id="CHEBI:15642"/>
        <dbReference type="ChEBI" id="CHEBI:43120"/>
        <dbReference type="EC" id="4.2.1.96"/>
    </reaction>
</comment>
<comment type="caution">
    <text evidence="6">The sequence shown here is derived from an EMBL/GenBank/DDBJ whole genome shotgun (WGS) entry which is preliminary data.</text>
</comment>
<evidence type="ECO:0000313" key="6">
    <source>
        <dbReference type="EMBL" id="MEV0362079.1"/>
    </source>
</evidence>
<organism evidence="6 7">
    <name type="scientific">Nocardia fusca</name>
    <dbReference type="NCBI Taxonomy" id="941183"/>
    <lineage>
        <taxon>Bacteria</taxon>
        <taxon>Bacillati</taxon>
        <taxon>Actinomycetota</taxon>
        <taxon>Actinomycetes</taxon>
        <taxon>Mycobacteriales</taxon>
        <taxon>Nocardiaceae</taxon>
        <taxon>Nocardia</taxon>
    </lineage>
</organism>
<evidence type="ECO:0000313" key="7">
    <source>
        <dbReference type="Proteomes" id="UP001551658"/>
    </source>
</evidence>
<keyword evidence="5" id="KW-0456">Lyase</keyword>
<reference evidence="6 7" key="1">
    <citation type="submission" date="2024-06" db="EMBL/GenBank/DDBJ databases">
        <title>The Natural Products Discovery Center: Release of the First 8490 Sequenced Strains for Exploring Actinobacteria Biosynthetic Diversity.</title>
        <authorList>
            <person name="Kalkreuter E."/>
            <person name="Kautsar S.A."/>
            <person name="Yang D."/>
            <person name="Bader C.D."/>
            <person name="Teijaro C.N."/>
            <person name="Fluegel L."/>
            <person name="Davis C.M."/>
            <person name="Simpson J.R."/>
            <person name="Lauterbach L."/>
            <person name="Steele A.D."/>
            <person name="Gui C."/>
            <person name="Meng S."/>
            <person name="Li G."/>
            <person name="Viehrig K."/>
            <person name="Ye F."/>
            <person name="Su P."/>
            <person name="Kiefer A.F."/>
            <person name="Nichols A."/>
            <person name="Cepeda A.J."/>
            <person name="Yan W."/>
            <person name="Fan B."/>
            <person name="Jiang Y."/>
            <person name="Adhikari A."/>
            <person name="Zheng C.-J."/>
            <person name="Schuster L."/>
            <person name="Cowan T.M."/>
            <person name="Smanski M.J."/>
            <person name="Chevrette M.G."/>
            <person name="De Carvalho L.P.S."/>
            <person name="Shen B."/>
        </authorList>
    </citation>
    <scope>NUCLEOTIDE SEQUENCE [LARGE SCALE GENOMIC DNA]</scope>
    <source>
        <strain evidence="6 7">NPDC050671</strain>
    </source>
</reference>
<evidence type="ECO:0000256" key="3">
    <source>
        <dbReference type="ARBA" id="ARBA00013252"/>
    </source>
</evidence>